<keyword evidence="3" id="KW-1185">Reference proteome</keyword>
<organism evidence="2 3">
    <name type="scientific">Mycena albidolilacea</name>
    <dbReference type="NCBI Taxonomy" id="1033008"/>
    <lineage>
        <taxon>Eukaryota</taxon>
        <taxon>Fungi</taxon>
        <taxon>Dikarya</taxon>
        <taxon>Basidiomycota</taxon>
        <taxon>Agaricomycotina</taxon>
        <taxon>Agaricomycetes</taxon>
        <taxon>Agaricomycetidae</taxon>
        <taxon>Agaricales</taxon>
        <taxon>Marasmiineae</taxon>
        <taxon>Mycenaceae</taxon>
        <taxon>Mycena</taxon>
    </lineage>
</organism>
<evidence type="ECO:0000313" key="3">
    <source>
        <dbReference type="Proteomes" id="UP001218218"/>
    </source>
</evidence>
<dbReference type="EMBL" id="JARIHO010000035">
    <property type="protein sequence ID" value="KAJ7331389.1"/>
    <property type="molecule type" value="Genomic_DNA"/>
</dbReference>
<evidence type="ECO:0000256" key="1">
    <source>
        <dbReference type="SAM" id="MobiDB-lite"/>
    </source>
</evidence>
<proteinExistence type="predicted"/>
<name>A0AAD7EKB3_9AGAR</name>
<sequence>MSPSGSWERLRRNLCMGGIRCLVLDTSAANGFLQDIKQLFPSICREPLPTYLPIWYAILNPTPVTALEMHLMVVSNGKDLRARIFPARSDTAALHEGVRRLAGEEEEPQPENVDSQEELSKPTCAGETVVTFTDYIVESPPFGFCQNFLSRASRAGGGGGDTVWSLESSAALQSRCHAAPFEYVLLLLATIGGLWVNGVNHSVA</sequence>
<accession>A0AAD7EKB3</accession>
<gene>
    <name evidence="2" type="ORF">DFH08DRAFT_814696</name>
</gene>
<feature type="region of interest" description="Disordered" evidence="1">
    <location>
        <begin position="101"/>
        <end position="120"/>
    </location>
</feature>
<reference evidence="2" key="1">
    <citation type="submission" date="2023-03" db="EMBL/GenBank/DDBJ databases">
        <title>Massive genome expansion in bonnet fungi (Mycena s.s.) driven by repeated elements and novel gene families across ecological guilds.</title>
        <authorList>
            <consortium name="Lawrence Berkeley National Laboratory"/>
            <person name="Harder C.B."/>
            <person name="Miyauchi S."/>
            <person name="Viragh M."/>
            <person name="Kuo A."/>
            <person name="Thoen E."/>
            <person name="Andreopoulos B."/>
            <person name="Lu D."/>
            <person name="Skrede I."/>
            <person name="Drula E."/>
            <person name="Henrissat B."/>
            <person name="Morin E."/>
            <person name="Kohler A."/>
            <person name="Barry K."/>
            <person name="LaButti K."/>
            <person name="Morin E."/>
            <person name="Salamov A."/>
            <person name="Lipzen A."/>
            <person name="Mereny Z."/>
            <person name="Hegedus B."/>
            <person name="Baldrian P."/>
            <person name="Stursova M."/>
            <person name="Weitz H."/>
            <person name="Taylor A."/>
            <person name="Grigoriev I.V."/>
            <person name="Nagy L.G."/>
            <person name="Martin F."/>
            <person name="Kauserud H."/>
        </authorList>
    </citation>
    <scope>NUCLEOTIDE SEQUENCE</scope>
    <source>
        <strain evidence="2">CBHHK002</strain>
    </source>
</reference>
<evidence type="ECO:0000313" key="2">
    <source>
        <dbReference type="EMBL" id="KAJ7331389.1"/>
    </source>
</evidence>
<dbReference type="AlphaFoldDB" id="A0AAD7EKB3"/>
<comment type="caution">
    <text evidence="2">The sequence shown here is derived from an EMBL/GenBank/DDBJ whole genome shotgun (WGS) entry which is preliminary data.</text>
</comment>
<dbReference type="Proteomes" id="UP001218218">
    <property type="component" value="Unassembled WGS sequence"/>
</dbReference>
<protein>
    <submittedName>
        <fullName evidence="2">Uncharacterized protein</fullName>
    </submittedName>
</protein>
<feature type="compositionally biased region" description="Acidic residues" evidence="1">
    <location>
        <begin position="104"/>
        <end position="117"/>
    </location>
</feature>